<evidence type="ECO:0000313" key="2">
    <source>
        <dbReference type="EMBL" id="CDR34939.1"/>
    </source>
</evidence>
<name>A0A090E2S3_9BACT</name>
<dbReference type="SUPFAM" id="SSF81383">
    <property type="entry name" value="F-box domain"/>
    <property type="match status" value="1"/>
</dbReference>
<dbReference type="PROSITE" id="PS50181">
    <property type="entry name" value="FBOX"/>
    <property type="match status" value="1"/>
</dbReference>
<accession>A0A090E2S3</accession>
<dbReference type="InterPro" id="IPR001810">
    <property type="entry name" value="F-box_dom"/>
</dbReference>
<evidence type="ECO:0000259" key="1">
    <source>
        <dbReference type="PROSITE" id="PS50181"/>
    </source>
</evidence>
<dbReference type="Proteomes" id="UP000031552">
    <property type="component" value="Unassembled WGS sequence"/>
</dbReference>
<feature type="domain" description="F-box" evidence="1">
    <location>
        <begin position="4"/>
        <end position="53"/>
    </location>
</feature>
<sequence length="270" mass="30863">METPNYTSVVPDELIAAIFFHLSPDELKTTRLVCLRFDQIVNFLLKTNEYAIILAQSLLGRVRRNAKDNEVLKEIHEVIDFVSGYFPLSYEKPKNNKEILSILRIAIERVSEALLSKPTIKQKKLSYWFKEENEFELSSIYAYCNDERSLTSKHAAFRFTLSKLKKMSRSIPQESYILPLAIQAGCNLETIQALVTHKAPINVELPAYLGGEVGIIEWCIKLGASQEIIKFLIKNGGSWGAYPKEFLADAEISEDVFNELKKIPFLRKLN</sequence>
<protein>
    <submittedName>
        <fullName evidence="2">F-box domain-containing protein</fullName>
    </submittedName>
</protein>
<dbReference type="RefSeq" id="WP_041018497.1">
    <property type="nucleotide sequence ID" value="NZ_CCEJ010000011.1"/>
</dbReference>
<dbReference type="AlphaFoldDB" id="A0A090E2S3"/>
<reference evidence="2" key="2">
    <citation type="submission" date="2014-09" db="EMBL/GenBank/DDBJ databases">
        <title>Criblamydia sequanensis harbors a mega-plasmid encoding arsenite resistance.</title>
        <authorList>
            <person name="Bertelli C."/>
            <person name="Goesmann A."/>
            <person name="Greub G."/>
        </authorList>
    </citation>
    <scope>NUCLEOTIDE SEQUENCE [LARGE SCALE GENOMIC DNA]</scope>
    <source>
        <strain evidence="2">CRIB-18</strain>
    </source>
</reference>
<gene>
    <name evidence="2" type="ORF">CSEC_2133</name>
</gene>
<dbReference type="InterPro" id="IPR036047">
    <property type="entry name" value="F-box-like_dom_sf"/>
</dbReference>
<comment type="caution">
    <text evidence="2">The sequence shown here is derived from an EMBL/GenBank/DDBJ whole genome shotgun (WGS) entry which is preliminary data.</text>
</comment>
<organism evidence="2 3">
    <name type="scientific">Candidatus Criblamydia sequanensis CRIB-18</name>
    <dbReference type="NCBI Taxonomy" id="1437425"/>
    <lineage>
        <taxon>Bacteria</taxon>
        <taxon>Pseudomonadati</taxon>
        <taxon>Chlamydiota</taxon>
        <taxon>Chlamydiia</taxon>
        <taxon>Parachlamydiales</taxon>
        <taxon>Candidatus Criblamydiaceae</taxon>
        <taxon>Candidatus Criblamydia</taxon>
    </lineage>
</organism>
<proteinExistence type="predicted"/>
<evidence type="ECO:0000313" key="3">
    <source>
        <dbReference type="Proteomes" id="UP000031552"/>
    </source>
</evidence>
<dbReference type="EMBL" id="CCEJ010000011">
    <property type="protein sequence ID" value="CDR34939.1"/>
    <property type="molecule type" value="Genomic_DNA"/>
</dbReference>
<keyword evidence="3" id="KW-1185">Reference proteome</keyword>
<reference evidence="2" key="1">
    <citation type="submission" date="2013-12" db="EMBL/GenBank/DDBJ databases">
        <authorList>
            <person name="Linke B."/>
        </authorList>
    </citation>
    <scope>NUCLEOTIDE SEQUENCE [LARGE SCALE GENOMIC DNA]</scope>
    <source>
        <strain evidence="2">CRIB-18</strain>
    </source>
</reference>